<proteinExistence type="predicted"/>
<feature type="region of interest" description="Disordered" evidence="1">
    <location>
        <begin position="132"/>
        <end position="151"/>
    </location>
</feature>
<evidence type="ECO:0000313" key="2">
    <source>
        <dbReference type="EnsemblPlants" id="KQL14151"/>
    </source>
</evidence>
<dbReference type="eggNOG" id="ENOG502R4PN">
    <property type="taxonomic scope" value="Eukaryota"/>
</dbReference>
<name>K3ZDN9_SETIT</name>
<keyword evidence="3" id="KW-1185">Reference proteome</keyword>
<dbReference type="EnsemblPlants" id="KQL14151">
    <property type="protein sequence ID" value="KQL14151"/>
    <property type="gene ID" value="SETIT_024678mg"/>
</dbReference>
<evidence type="ECO:0000256" key="1">
    <source>
        <dbReference type="SAM" id="MobiDB-lite"/>
    </source>
</evidence>
<dbReference type="AlphaFoldDB" id="K3ZDN9"/>
<feature type="compositionally biased region" description="Basic residues" evidence="1">
    <location>
        <begin position="138"/>
        <end position="148"/>
    </location>
</feature>
<reference evidence="2" key="2">
    <citation type="submission" date="2018-08" db="UniProtKB">
        <authorList>
            <consortium name="EnsemblPlants"/>
        </authorList>
    </citation>
    <scope>IDENTIFICATION</scope>
    <source>
        <strain evidence="2">Yugu1</strain>
    </source>
</reference>
<dbReference type="Gramene" id="KQL14151">
    <property type="protein sequence ID" value="KQL14151"/>
    <property type="gene ID" value="SETIT_024678mg"/>
</dbReference>
<dbReference type="HOGENOM" id="CLU_1323883_0_0_1"/>
<organism evidence="2 3">
    <name type="scientific">Setaria italica</name>
    <name type="common">Foxtail millet</name>
    <name type="synonym">Panicum italicum</name>
    <dbReference type="NCBI Taxonomy" id="4555"/>
    <lineage>
        <taxon>Eukaryota</taxon>
        <taxon>Viridiplantae</taxon>
        <taxon>Streptophyta</taxon>
        <taxon>Embryophyta</taxon>
        <taxon>Tracheophyta</taxon>
        <taxon>Spermatophyta</taxon>
        <taxon>Magnoliopsida</taxon>
        <taxon>Liliopsida</taxon>
        <taxon>Poales</taxon>
        <taxon>Poaceae</taxon>
        <taxon>PACMAD clade</taxon>
        <taxon>Panicoideae</taxon>
        <taxon>Panicodae</taxon>
        <taxon>Paniceae</taxon>
        <taxon>Cenchrinae</taxon>
        <taxon>Setaria</taxon>
    </lineage>
</organism>
<evidence type="ECO:0000313" key="3">
    <source>
        <dbReference type="Proteomes" id="UP000004995"/>
    </source>
</evidence>
<dbReference type="Proteomes" id="UP000004995">
    <property type="component" value="Unassembled WGS sequence"/>
</dbReference>
<protein>
    <submittedName>
        <fullName evidence="2">Uncharacterized protein</fullName>
    </submittedName>
</protein>
<dbReference type="InParanoid" id="K3ZDN9"/>
<sequence length="208" mass="24404">LTPWVVNKILGVPIGGDMPPTYTMKERNDEFDKLRSILGKKDLTIQHILEKLKKLSDIEEEKNRVLTEEESELKLRLFFMTVIDSYLMPCTSSTLNKEAVMLTRNMDLITKFDWSRIVYEDLREAVLRWHAEKDKPPPKKPRRTRPTRTLHGWTQPYSVDYPKLKGKDLLPPRINKFKKKELMEIANKCKAKSSSDYAELPLKSRSRT</sequence>
<reference evidence="3" key="1">
    <citation type="journal article" date="2012" name="Nat. Biotechnol.">
        <title>Reference genome sequence of the model plant Setaria.</title>
        <authorList>
            <person name="Bennetzen J.L."/>
            <person name="Schmutz J."/>
            <person name="Wang H."/>
            <person name="Percifield R."/>
            <person name="Hawkins J."/>
            <person name="Pontaroli A.C."/>
            <person name="Estep M."/>
            <person name="Feng L."/>
            <person name="Vaughn J.N."/>
            <person name="Grimwood J."/>
            <person name="Jenkins J."/>
            <person name="Barry K."/>
            <person name="Lindquist E."/>
            <person name="Hellsten U."/>
            <person name="Deshpande S."/>
            <person name="Wang X."/>
            <person name="Wu X."/>
            <person name="Mitros T."/>
            <person name="Triplett J."/>
            <person name="Yang X."/>
            <person name="Ye C.Y."/>
            <person name="Mauro-Herrera M."/>
            <person name="Wang L."/>
            <person name="Li P."/>
            <person name="Sharma M."/>
            <person name="Sharma R."/>
            <person name="Ronald P.C."/>
            <person name="Panaud O."/>
            <person name="Kellogg E.A."/>
            <person name="Brutnell T.P."/>
            <person name="Doust A.N."/>
            <person name="Tuskan G.A."/>
            <person name="Rokhsar D."/>
            <person name="Devos K.M."/>
        </authorList>
    </citation>
    <scope>NUCLEOTIDE SEQUENCE [LARGE SCALE GENOMIC DNA]</scope>
    <source>
        <strain evidence="3">cv. Yugu1</strain>
    </source>
</reference>
<dbReference type="EMBL" id="AGNK02001530">
    <property type="status" value="NOT_ANNOTATED_CDS"/>
    <property type="molecule type" value="Genomic_DNA"/>
</dbReference>
<accession>K3ZDN9</accession>